<evidence type="ECO:0000256" key="1">
    <source>
        <dbReference type="SAM" id="Phobius"/>
    </source>
</evidence>
<dbReference type="RefSeq" id="WP_073248074.1">
    <property type="nucleotide sequence ID" value="NZ_FQVG01000012.1"/>
</dbReference>
<dbReference type="SUPFAM" id="SSF69304">
    <property type="entry name" value="Tricorn protease N-terminal domain"/>
    <property type="match status" value="1"/>
</dbReference>
<accession>A0A1M4VH32</accession>
<sequence>MENRGKKIERMYYILAGILLVGFLFSYFSKGIKDYFVPKLKTFNYQVRTRILKQEDFYTNYTKNQAIVGDTIYFVPALKYEDFCLYAYNTKNKTLEMITKNWVNQVEPYEGIVYFRDVKDTLYRLNPKNKSIEKLFDNCADFQIVDNKIAYLNSENRNVILYDISNKTNIDLKIYPHKFLYMGDVIYYYFTDESSYIYEMNIKDKTYKTYRLQDPILNLMYYNGYFYTSVGNIKIVCFNNKFEKLWEIADQNRGIELSKILKGRVYYYSLSNREIERVLMSVDLEGKNPREELKVNGITYNNVEFIVEGNKDYIYDIKNKKKYEFPGIKPVLFYYPDKKEIDTLQGYRMVKANNKLFYSDYVKLIEHKLGSDDGDRVFISNNLKNIFVKDLKAVGGNLFFYGGQLYSFDIDSNTPNLVTNILTNRMFVDGDTIYIFSITNLYRIYNNKIERLLENAWVLYIGNGKIYYYPNENGITNGTKIMVLDIKTNKTEEIKNDGVYLSEILYINDKNIYYVEGNNLCVYNFETKEKNILHSNLLFFDGCLVSNEKIFFIEINDNGKFKIKCLNINTNKLSTVVEDIGYINSYLYDEKQKKLYYTISDYYKVLEVDAK</sequence>
<keyword evidence="3" id="KW-1185">Reference proteome</keyword>
<proteinExistence type="predicted"/>
<dbReference type="SUPFAM" id="SSF82171">
    <property type="entry name" value="DPP6 N-terminal domain-like"/>
    <property type="match status" value="1"/>
</dbReference>
<dbReference type="AlphaFoldDB" id="A0A1M4VH32"/>
<feature type="transmembrane region" description="Helical" evidence="1">
    <location>
        <begin position="12"/>
        <end position="29"/>
    </location>
</feature>
<keyword evidence="1" id="KW-1133">Transmembrane helix</keyword>
<name>A0A1M4VH32_9CLOT</name>
<keyword evidence="1" id="KW-0812">Transmembrane</keyword>
<keyword evidence="1" id="KW-0472">Membrane</keyword>
<reference evidence="3" key="1">
    <citation type="submission" date="2016-11" db="EMBL/GenBank/DDBJ databases">
        <authorList>
            <person name="Varghese N."/>
            <person name="Submissions S."/>
        </authorList>
    </citation>
    <scope>NUCLEOTIDE SEQUENCE [LARGE SCALE GENOMIC DNA]</scope>
    <source>
        <strain evidence="3">DSM 10124</strain>
    </source>
</reference>
<protein>
    <submittedName>
        <fullName evidence="2">Uncharacterized protein</fullName>
    </submittedName>
</protein>
<dbReference type="EMBL" id="FQVG01000012">
    <property type="protein sequence ID" value="SHE68336.1"/>
    <property type="molecule type" value="Genomic_DNA"/>
</dbReference>
<dbReference type="Proteomes" id="UP000184423">
    <property type="component" value="Unassembled WGS sequence"/>
</dbReference>
<organism evidence="2 3">
    <name type="scientific">Caloramator proteoclasticus DSM 10124</name>
    <dbReference type="NCBI Taxonomy" id="1121262"/>
    <lineage>
        <taxon>Bacteria</taxon>
        <taxon>Bacillati</taxon>
        <taxon>Bacillota</taxon>
        <taxon>Clostridia</taxon>
        <taxon>Eubacteriales</taxon>
        <taxon>Clostridiaceae</taxon>
        <taxon>Caloramator</taxon>
    </lineage>
</organism>
<gene>
    <name evidence="2" type="ORF">SAMN02746091_00893</name>
</gene>
<evidence type="ECO:0000313" key="3">
    <source>
        <dbReference type="Proteomes" id="UP000184423"/>
    </source>
</evidence>
<evidence type="ECO:0000313" key="2">
    <source>
        <dbReference type="EMBL" id="SHE68336.1"/>
    </source>
</evidence>